<dbReference type="SMART" id="SM01373">
    <property type="entry name" value="MAGE"/>
    <property type="match status" value="1"/>
</dbReference>
<dbReference type="Proteomes" id="UP000245340">
    <property type="component" value="Unplaced"/>
</dbReference>
<feature type="region of interest" description="Disordered" evidence="1">
    <location>
        <begin position="122"/>
        <end position="174"/>
    </location>
</feature>
<reference evidence="4" key="1">
    <citation type="submission" date="2025-08" db="UniProtKB">
        <authorList>
            <consortium name="RefSeq"/>
        </authorList>
    </citation>
    <scope>IDENTIFICATION</scope>
</reference>
<gene>
    <name evidence="4" type="primary">LOC101377004</name>
</gene>
<dbReference type="AlphaFoldDB" id="A0A2U3X462"/>
<dbReference type="PROSITE" id="PS50838">
    <property type="entry name" value="MAGE"/>
    <property type="match status" value="1"/>
</dbReference>
<feature type="compositionally biased region" description="Acidic residues" evidence="1">
    <location>
        <begin position="159"/>
        <end position="172"/>
    </location>
</feature>
<dbReference type="SMART" id="SM01392">
    <property type="entry name" value="MAGE_N"/>
    <property type="match status" value="1"/>
</dbReference>
<feature type="compositionally biased region" description="Basic and acidic residues" evidence="1">
    <location>
        <begin position="399"/>
        <end position="409"/>
    </location>
</feature>
<dbReference type="InterPro" id="IPR037445">
    <property type="entry name" value="MAGE"/>
</dbReference>
<dbReference type="InterPro" id="IPR002190">
    <property type="entry name" value="MHD_dom"/>
</dbReference>
<accession>A0A2U3X462</accession>
<dbReference type="RefSeq" id="XP_004417049.1">
    <property type="nucleotide sequence ID" value="XM_004416992.1"/>
</dbReference>
<evidence type="ECO:0000313" key="4">
    <source>
        <dbReference type="RefSeq" id="XP_004417049.1"/>
    </source>
</evidence>
<feature type="compositionally biased region" description="Low complexity" evidence="1">
    <location>
        <begin position="92"/>
        <end position="105"/>
    </location>
</feature>
<dbReference type="GO" id="GO:0005634">
    <property type="term" value="C:nucleus"/>
    <property type="evidence" value="ECO:0007669"/>
    <property type="project" value="TreeGrafter"/>
</dbReference>
<dbReference type="InterPro" id="IPR041899">
    <property type="entry name" value="MAGE_WH2"/>
</dbReference>
<dbReference type="InterPro" id="IPR041898">
    <property type="entry name" value="MAGE_WH1"/>
</dbReference>
<evidence type="ECO:0000313" key="3">
    <source>
        <dbReference type="Proteomes" id="UP000245340"/>
    </source>
</evidence>
<dbReference type="GO" id="GO:0000122">
    <property type="term" value="P:negative regulation of transcription by RNA polymerase II"/>
    <property type="evidence" value="ECO:0007669"/>
    <property type="project" value="TreeGrafter"/>
</dbReference>
<dbReference type="PANTHER" id="PTHR11736">
    <property type="entry name" value="MELANOMA-ASSOCIATED ANTIGEN MAGE ANTIGEN"/>
    <property type="match status" value="1"/>
</dbReference>
<feature type="compositionally biased region" description="Low complexity" evidence="1">
    <location>
        <begin position="133"/>
        <end position="158"/>
    </location>
</feature>
<feature type="region of interest" description="Disordered" evidence="1">
    <location>
        <begin position="81"/>
        <end position="105"/>
    </location>
</feature>
<dbReference type="Pfam" id="PF01454">
    <property type="entry name" value="MAGE"/>
    <property type="match status" value="1"/>
</dbReference>
<dbReference type="Pfam" id="PF12440">
    <property type="entry name" value="MAGE_N"/>
    <property type="match status" value="1"/>
</dbReference>
<feature type="region of interest" description="Disordered" evidence="1">
    <location>
        <begin position="399"/>
        <end position="441"/>
    </location>
</feature>
<dbReference type="STRING" id="9708.A0A2U3X462"/>
<feature type="region of interest" description="Disordered" evidence="1">
    <location>
        <begin position="1"/>
        <end position="61"/>
    </location>
</feature>
<feature type="domain" description="MAGE" evidence="2">
    <location>
        <begin position="181"/>
        <end position="380"/>
    </location>
</feature>
<dbReference type="PANTHER" id="PTHR11736:SF81">
    <property type="entry name" value="MAGE DOMAIN-CONTAINING PROTEIN"/>
    <property type="match status" value="1"/>
</dbReference>
<keyword evidence="3" id="KW-1185">Reference proteome</keyword>
<dbReference type="KEGG" id="oro:101377004"/>
<dbReference type="InterPro" id="IPR021072">
    <property type="entry name" value="MAGE_N"/>
</dbReference>
<proteinExistence type="predicted"/>
<name>A0A2U3X462_ODORO</name>
<organism evidence="3 4">
    <name type="scientific">Odobenus rosmarus divergens</name>
    <name type="common">Pacific walrus</name>
    <dbReference type="NCBI Taxonomy" id="9708"/>
    <lineage>
        <taxon>Eukaryota</taxon>
        <taxon>Metazoa</taxon>
        <taxon>Chordata</taxon>
        <taxon>Craniata</taxon>
        <taxon>Vertebrata</taxon>
        <taxon>Euteleostomi</taxon>
        <taxon>Mammalia</taxon>
        <taxon>Eutheria</taxon>
        <taxon>Laurasiatheria</taxon>
        <taxon>Carnivora</taxon>
        <taxon>Caniformia</taxon>
        <taxon>Pinnipedia</taxon>
        <taxon>Odobenidae</taxon>
        <taxon>Odobenus</taxon>
    </lineage>
</organism>
<dbReference type="Gene3D" id="1.10.10.1210">
    <property type="entry name" value="MAGE homology domain, winged helix WH2 motif"/>
    <property type="match status" value="1"/>
</dbReference>
<protein>
    <submittedName>
        <fullName evidence="4">Melanoma-associated antigen 4-like</fullName>
    </submittedName>
</protein>
<dbReference type="InParanoid" id="A0A2U3X462"/>
<evidence type="ECO:0000256" key="1">
    <source>
        <dbReference type="SAM" id="MobiDB-lite"/>
    </source>
</evidence>
<dbReference type="FunFam" id="1.10.10.1200:FF:000007">
    <property type="entry name" value="Melanoma-associated antigen C2"/>
    <property type="match status" value="1"/>
</dbReference>
<dbReference type="FunFam" id="1.10.10.1210:FF:000001">
    <property type="entry name" value="melanoma-associated antigen D1"/>
    <property type="match status" value="1"/>
</dbReference>
<evidence type="ECO:0000259" key="2">
    <source>
        <dbReference type="PROSITE" id="PS50838"/>
    </source>
</evidence>
<dbReference type="Gene3D" id="1.10.10.1200">
    <property type="entry name" value="MAGE homology domain, winged helix WH1 motif"/>
    <property type="match status" value="1"/>
</dbReference>
<sequence length="469" mass="50141">MEPGARPSHPRGDPSAPKSDAAHCQLRDFRPLLPGLHPEEPSHTFLQVQPDTKAMPLGQRSELWKLEEDPVPAQGLVEAQLSGAGEDEVPRAPSSSSALASSQSAAPSGSCSALFLVPSEEGSAAGFQSPPQSSLSACPSPTAPAATAWRQPDPGSSSSDEEGSSPCEEPDEAQPGLQNILQGKLADLVEFLLLKYHTKEPTSQAEMLEVVGKDAQDAFPVIFGQASECLQLVFGMDVKEVEPSDHSYILVPVLGLTYDGMLSGEEGVPKTGLLVVLLGVILLHGDRAPEQEVWETLGVMGVYAGQEHVLYGEPRELLTKVWVQEGYVEYQQVPGSDPARYEFLWGPRAHAETSKLQMMEYLLKVTLRLRFLRPSQRRRVYLSAVPSWGPAVCGRAVGAEDRRADDGGGPRDAPPHTPQTPPDSNEESESSRAGGAFGFPGGRLCRGSAALGAVEGGAPPPEPIWTNLR</sequence>